<protein>
    <recommendedName>
        <fullName evidence="6">Mediator of RNA polymerase II transcription subunit 10</fullName>
    </recommendedName>
    <alternativeName>
        <fullName evidence="6">Mediator complex subunit 10</fullName>
    </alternativeName>
</protein>
<dbReference type="GO" id="GO:0016592">
    <property type="term" value="C:mediator complex"/>
    <property type="evidence" value="ECO:0007669"/>
    <property type="project" value="InterPro"/>
</dbReference>
<reference evidence="7 8" key="2">
    <citation type="submission" date="2016-05" db="EMBL/GenBank/DDBJ databases">
        <title>Lineage-specific infection strategies underlie the spectrum of fungal disease in amphibians.</title>
        <authorList>
            <person name="Cuomo C.A."/>
            <person name="Farrer R.A."/>
            <person name="James T."/>
            <person name="Longcore J."/>
            <person name="Birren B."/>
        </authorList>
    </citation>
    <scope>NUCLEOTIDE SEQUENCE [LARGE SCALE GENOMIC DNA]</scope>
    <source>
        <strain evidence="7 8">JEL423</strain>
    </source>
</reference>
<evidence type="ECO:0000256" key="2">
    <source>
        <dbReference type="ARBA" id="ARBA00005389"/>
    </source>
</evidence>
<dbReference type="Proteomes" id="UP000077115">
    <property type="component" value="Unassembled WGS sequence"/>
</dbReference>
<sequence length="102" mass="11426">MDTEQLEVKLLQTLETLLKISMTVHDFQPESGPVLNTRIETLVQCLLDMNDAKANTDIQVPFSLLEVVENGINPDQFTSDLVQTLVDKNQKTKGRIESIKVG</sequence>
<dbReference type="InterPro" id="IPR019145">
    <property type="entry name" value="Mediator_Med10"/>
</dbReference>
<organism evidence="7 8">
    <name type="scientific">Batrachochytrium dendrobatidis (strain JEL423)</name>
    <dbReference type="NCBI Taxonomy" id="403673"/>
    <lineage>
        <taxon>Eukaryota</taxon>
        <taxon>Fungi</taxon>
        <taxon>Fungi incertae sedis</taxon>
        <taxon>Chytridiomycota</taxon>
        <taxon>Chytridiomycota incertae sedis</taxon>
        <taxon>Chytridiomycetes</taxon>
        <taxon>Rhizophydiales</taxon>
        <taxon>Rhizophydiales incertae sedis</taxon>
        <taxon>Batrachochytrium</taxon>
    </lineage>
</organism>
<keyword evidence="6" id="KW-0010">Activator</keyword>
<reference evidence="7 8" key="1">
    <citation type="submission" date="2006-10" db="EMBL/GenBank/DDBJ databases">
        <title>The Genome Sequence of Batrachochytrium dendrobatidis JEL423.</title>
        <authorList>
            <consortium name="The Broad Institute Genome Sequencing Platform"/>
            <person name="Birren B."/>
            <person name="Lander E."/>
            <person name="Galagan J."/>
            <person name="Cuomo C."/>
            <person name="Devon K."/>
            <person name="Jaffe D."/>
            <person name="Butler J."/>
            <person name="Alvarez P."/>
            <person name="Gnerre S."/>
            <person name="Grabherr M."/>
            <person name="Kleber M."/>
            <person name="Mauceli E."/>
            <person name="Brockman W."/>
            <person name="Young S."/>
            <person name="LaButti K."/>
            <person name="Sykes S."/>
            <person name="DeCaprio D."/>
            <person name="Crawford M."/>
            <person name="Koehrsen M."/>
            <person name="Engels R."/>
            <person name="Montgomery P."/>
            <person name="Pearson M."/>
            <person name="Howarth C."/>
            <person name="Larson L."/>
            <person name="White J."/>
            <person name="O'Leary S."/>
            <person name="Kodira C."/>
            <person name="Zeng Q."/>
            <person name="Yandava C."/>
            <person name="Alvarado L."/>
            <person name="Longcore J."/>
            <person name="James T."/>
        </authorList>
    </citation>
    <scope>NUCLEOTIDE SEQUENCE [LARGE SCALE GENOMIC DNA]</scope>
    <source>
        <strain evidence="7 8">JEL423</strain>
    </source>
</reference>
<keyword evidence="4 6" id="KW-0804">Transcription</keyword>
<comment type="subunit">
    <text evidence="6">Component of the Mediator complex.</text>
</comment>
<name>A0A177WA88_BATDL</name>
<evidence type="ECO:0000256" key="6">
    <source>
        <dbReference type="RuleBase" id="RU364146"/>
    </source>
</evidence>
<proteinExistence type="inferred from homology"/>
<evidence type="ECO:0000313" key="8">
    <source>
        <dbReference type="Proteomes" id="UP000077115"/>
    </source>
</evidence>
<evidence type="ECO:0000256" key="1">
    <source>
        <dbReference type="ARBA" id="ARBA00004123"/>
    </source>
</evidence>
<dbReference type="VEuPathDB" id="FungiDB:BDEG_21095"/>
<keyword evidence="5 6" id="KW-0539">Nucleus</keyword>
<comment type="subcellular location">
    <subcellularLocation>
        <location evidence="1 6">Nucleus</location>
    </subcellularLocation>
</comment>
<comment type="function">
    <text evidence="6">Component of the Mediator complex, a coactivator involved in the regulated transcription of nearly all RNA polymerase II-dependent genes. Mediator functions as a bridge to convey information from gene-specific regulatory proteins to the basal RNA polymerase II transcription machinery. Mediator is recruited to promoters by direct interactions with regulatory proteins and serves as a scaffold for the assembly of a functional preinitiation complex with RNA polymerase II and the general transcription factors.</text>
</comment>
<accession>A0A177WA88</accession>
<dbReference type="Pfam" id="PF09748">
    <property type="entry name" value="Med10"/>
    <property type="match status" value="1"/>
</dbReference>
<evidence type="ECO:0000256" key="4">
    <source>
        <dbReference type="ARBA" id="ARBA00023163"/>
    </source>
</evidence>
<comment type="similarity">
    <text evidence="2 6">Belongs to the Mediator complex subunit 10 family.</text>
</comment>
<dbReference type="GO" id="GO:0006357">
    <property type="term" value="P:regulation of transcription by RNA polymerase II"/>
    <property type="evidence" value="ECO:0007669"/>
    <property type="project" value="InterPro"/>
</dbReference>
<evidence type="ECO:0000256" key="3">
    <source>
        <dbReference type="ARBA" id="ARBA00023015"/>
    </source>
</evidence>
<dbReference type="AlphaFoldDB" id="A0A177WA88"/>
<evidence type="ECO:0000313" key="7">
    <source>
        <dbReference type="EMBL" id="OAJ37017.1"/>
    </source>
</evidence>
<evidence type="ECO:0000256" key="5">
    <source>
        <dbReference type="ARBA" id="ARBA00023242"/>
    </source>
</evidence>
<dbReference type="EMBL" id="DS022300">
    <property type="protein sequence ID" value="OAJ37017.1"/>
    <property type="molecule type" value="Genomic_DNA"/>
</dbReference>
<gene>
    <name evidence="6" type="primary">MED10</name>
    <name evidence="7" type="ORF">BDEG_21095</name>
</gene>
<dbReference type="GO" id="GO:0003712">
    <property type="term" value="F:transcription coregulator activity"/>
    <property type="evidence" value="ECO:0007669"/>
    <property type="project" value="InterPro"/>
</dbReference>
<keyword evidence="3 6" id="KW-0805">Transcription regulation</keyword>